<evidence type="ECO:0000313" key="1">
    <source>
        <dbReference type="EMBL" id="SNS17397.1"/>
    </source>
</evidence>
<dbReference type="OrthoDB" id="1489647at2"/>
<accession>A0A239CB00</accession>
<dbReference type="Proteomes" id="UP000198480">
    <property type="component" value="Unassembled WGS sequence"/>
</dbReference>
<gene>
    <name evidence="1" type="ORF">SAMN06295967_104184</name>
</gene>
<keyword evidence="2" id="KW-1185">Reference proteome</keyword>
<protein>
    <submittedName>
        <fullName evidence="1">Uncharacterized protein</fullName>
    </submittedName>
</protein>
<dbReference type="EMBL" id="FZOK01000004">
    <property type="protein sequence ID" value="SNS17397.1"/>
    <property type="molecule type" value="Genomic_DNA"/>
</dbReference>
<dbReference type="AlphaFoldDB" id="A0A239CB00"/>
<organism evidence="1 2">
    <name type="scientific">Belliella buryatensis</name>
    <dbReference type="NCBI Taxonomy" id="1500549"/>
    <lineage>
        <taxon>Bacteria</taxon>
        <taxon>Pseudomonadati</taxon>
        <taxon>Bacteroidota</taxon>
        <taxon>Cytophagia</taxon>
        <taxon>Cytophagales</taxon>
        <taxon>Cyclobacteriaceae</taxon>
        <taxon>Belliella</taxon>
    </lineage>
</organism>
<name>A0A239CB00_9BACT</name>
<dbReference type="RefSeq" id="WP_089238948.1">
    <property type="nucleotide sequence ID" value="NZ_FZOK01000004.1"/>
</dbReference>
<proteinExistence type="predicted"/>
<sequence length="60" mass="6663">MNKENKTLKKSLGGITLKELEEKGLVEPNLHLGDYHLIGGLTSPESNGYWKSLPSVKIKQ</sequence>
<evidence type="ECO:0000313" key="2">
    <source>
        <dbReference type="Proteomes" id="UP000198480"/>
    </source>
</evidence>
<reference evidence="2" key="1">
    <citation type="submission" date="2017-06" db="EMBL/GenBank/DDBJ databases">
        <authorList>
            <person name="Varghese N."/>
            <person name="Submissions S."/>
        </authorList>
    </citation>
    <scope>NUCLEOTIDE SEQUENCE [LARGE SCALE GENOMIC DNA]</scope>
    <source>
        <strain evidence="2">5C</strain>
    </source>
</reference>